<organism evidence="3 4">
    <name type="scientific">Hominimerdicola aceti</name>
    <dbReference type="NCBI Taxonomy" id="2981726"/>
    <lineage>
        <taxon>Bacteria</taxon>
        <taxon>Bacillati</taxon>
        <taxon>Bacillota</taxon>
        <taxon>Clostridia</taxon>
        <taxon>Eubacteriales</taxon>
        <taxon>Oscillospiraceae</taxon>
        <taxon>Hominimerdicola</taxon>
    </lineage>
</organism>
<name>A0AAE3IIF4_9FIRM</name>
<dbReference type="SUPFAM" id="SSF63817">
    <property type="entry name" value="Sortase"/>
    <property type="match status" value="1"/>
</dbReference>
<sequence length="356" mass="41699">MSMANETMNLSEKDDTNFFVRVVRYFIPWKGDGAGEVFRKIVFMFSIVLFCVSLNELSDFLKADEQDQNYMQEIVNYEPDFSDDVDLSKNNGSDDIDVSDPEASTKDREVQGWAKKLLKRNKDVVGWIKIPGFKNSAGDEYINFPVLKGKDNEYYLYKNIDKQYYESGSIYADAWSTINKDGQSDNITIYGHNMRYVGTSFTHLTEYKKGVDFLKKYPVIEFNTIYDSNCKYVIVGAFVTGILENQDDGKLFKYWTTRYFDDADYKFDDWISEVRKRSWYSNDIECTADDKYISLSTCTNETSNLRWVIVAKKMTADDNLDLIIDSYKDKANKDIYFPKCWRNVYGNNKKYFGWDY</sequence>
<dbReference type="InterPro" id="IPR009835">
    <property type="entry name" value="SrtB"/>
</dbReference>
<dbReference type="RefSeq" id="WP_022287615.1">
    <property type="nucleotide sequence ID" value="NZ_JAOQJZ010000018.1"/>
</dbReference>
<evidence type="ECO:0000313" key="4">
    <source>
        <dbReference type="Proteomes" id="UP001208131"/>
    </source>
</evidence>
<dbReference type="InterPro" id="IPR023365">
    <property type="entry name" value="Sortase_dom-sf"/>
</dbReference>
<feature type="active site" description="Proton donor/acceptor" evidence="2">
    <location>
        <position position="192"/>
    </location>
</feature>
<gene>
    <name evidence="3" type="ORF">OCV57_13190</name>
</gene>
<comment type="caution">
    <text evidence="3">The sequence shown here is derived from an EMBL/GenBank/DDBJ whole genome shotgun (WGS) entry which is preliminary data.</text>
</comment>
<accession>A0AAE3IIF4</accession>
<dbReference type="Pfam" id="PF04203">
    <property type="entry name" value="Sortase"/>
    <property type="match status" value="1"/>
</dbReference>
<protein>
    <submittedName>
        <fullName evidence="3">Class B sortase</fullName>
    </submittedName>
</protein>
<proteinExistence type="predicted"/>
<evidence type="ECO:0000313" key="3">
    <source>
        <dbReference type="EMBL" id="MCU6706868.1"/>
    </source>
</evidence>
<keyword evidence="4" id="KW-1185">Reference proteome</keyword>
<dbReference type="InterPro" id="IPR005754">
    <property type="entry name" value="Sortase"/>
</dbReference>
<keyword evidence="1" id="KW-0378">Hydrolase</keyword>
<dbReference type="Gene3D" id="2.40.260.10">
    <property type="entry name" value="Sortase"/>
    <property type="match status" value="1"/>
</dbReference>
<evidence type="ECO:0000256" key="1">
    <source>
        <dbReference type="ARBA" id="ARBA00022801"/>
    </source>
</evidence>
<dbReference type="CDD" id="cd05826">
    <property type="entry name" value="Sortase_B"/>
    <property type="match status" value="1"/>
</dbReference>
<dbReference type="Proteomes" id="UP001208131">
    <property type="component" value="Unassembled WGS sequence"/>
</dbReference>
<dbReference type="AlphaFoldDB" id="A0AAE3IIF4"/>
<feature type="active site" description="Acyl-thioester intermediate" evidence="2">
    <location>
        <position position="298"/>
    </location>
</feature>
<reference evidence="3 4" key="1">
    <citation type="journal article" date="2021" name="ISME Commun">
        <title>Automated analysis of genomic sequences facilitates high-throughput and comprehensive description of bacteria.</title>
        <authorList>
            <person name="Hitch T.C.A."/>
        </authorList>
    </citation>
    <scope>NUCLEOTIDE SEQUENCE [LARGE SCALE GENOMIC DNA]</scope>
    <source>
        <strain evidence="3 4">Sanger_31</strain>
    </source>
</reference>
<dbReference type="EMBL" id="JAOQJZ010000018">
    <property type="protein sequence ID" value="MCU6706868.1"/>
    <property type="molecule type" value="Genomic_DNA"/>
</dbReference>
<evidence type="ECO:0000256" key="2">
    <source>
        <dbReference type="PIRSR" id="PIRSR605754-1"/>
    </source>
</evidence>
<dbReference type="GO" id="GO:0016787">
    <property type="term" value="F:hydrolase activity"/>
    <property type="evidence" value="ECO:0007669"/>
    <property type="project" value="UniProtKB-KW"/>
</dbReference>